<name>A0ABR2H8S7_9EUKA</name>
<sequence length="216" mass="25497">MATLMLSRSDFVKIDEIKKEAPKSTSFQNLVTRIYKEIPRLKVYSYQEISDAFYIHAKSCWFQPNDLFEYFVSSSVQDLIVEMAKNPSVYLWNHHFPMFIQRKYPQWNDEEDKLLIRINDMLKDQMNFGNITIYFPGRTGFQVYNRFKKLLEMHMIIDYSKTETDKVSSVDPITNRIFLPATEKILSDHLKVLVSNGTHITKNLIRACAIDIYKCP</sequence>
<protein>
    <recommendedName>
        <fullName evidence="1">Myb-like domain-containing protein</fullName>
    </recommendedName>
</protein>
<keyword evidence="3" id="KW-1185">Reference proteome</keyword>
<dbReference type="SUPFAM" id="SSF46689">
    <property type="entry name" value="Homeodomain-like"/>
    <property type="match status" value="1"/>
</dbReference>
<dbReference type="EMBL" id="JAPFFF010000037">
    <property type="protein sequence ID" value="KAK8842619.1"/>
    <property type="molecule type" value="Genomic_DNA"/>
</dbReference>
<reference evidence="2 3" key="1">
    <citation type="submission" date="2024-04" db="EMBL/GenBank/DDBJ databases">
        <title>Tritrichomonas musculus Genome.</title>
        <authorList>
            <person name="Alves-Ferreira E."/>
            <person name="Grigg M."/>
            <person name="Lorenzi H."/>
            <person name="Galac M."/>
        </authorList>
    </citation>
    <scope>NUCLEOTIDE SEQUENCE [LARGE SCALE GENOMIC DNA]</scope>
    <source>
        <strain evidence="2 3">EAF2021</strain>
    </source>
</reference>
<gene>
    <name evidence="2" type="ORF">M9Y10_025478</name>
</gene>
<proteinExistence type="predicted"/>
<dbReference type="PROSITE" id="PS50090">
    <property type="entry name" value="MYB_LIKE"/>
    <property type="match status" value="1"/>
</dbReference>
<feature type="domain" description="Myb-like" evidence="1">
    <location>
        <begin position="107"/>
        <end position="151"/>
    </location>
</feature>
<evidence type="ECO:0000313" key="2">
    <source>
        <dbReference type="EMBL" id="KAK8842619.1"/>
    </source>
</evidence>
<dbReference type="Proteomes" id="UP001470230">
    <property type="component" value="Unassembled WGS sequence"/>
</dbReference>
<dbReference type="SMART" id="SM00717">
    <property type="entry name" value="SANT"/>
    <property type="match status" value="1"/>
</dbReference>
<dbReference type="Gene3D" id="1.10.10.60">
    <property type="entry name" value="Homeodomain-like"/>
    <property type="match status" value="1"/>
</dbReference>
<comment type="caution">
    <text evidence="2">The sequence shown here is derived from an EMBL/GenBank/DDBJ whole genome shotgun (WGS) entry which is preliminary data.</text>
</comment>
<dbReference type="InterPro" id="IPR009057">
    <property type="entry name" value="Homeodomain-like_sf"/>
</dbReference>
<organism evidence="2 3">
    <name type="scientific">Tritrichomonas musculus</name>
    <dbReference type="NCBI Taxonomy" id="1915356"/>
    <lineage>
        <taxon>Eukaryota</taxon>
        <taxon>Metamonada</taxon>
        <taxon>Parabasalia</taxon>
        <taxon>Tritrichomonadida</taxon>
        <taxon>Tritrichomonadidae</taxon>
        <taxon>Tritrichomonas</taxon>
    </lineage>
</organism>
<dbReference type="CDD" id="cd00167">
    <property type="entry name" value="SANT"/>
    <property type="match status" value="1"/>
</dbReference>
<evidence type="ECO:0000259" key="1">
    <source>
        <dbReference type="PROSITE" id="PS50090"/>
    </source>
</evidence>
<evidence type="ECO:0000313" key="3">
    <source>
        <dbReference type="Proteomes" id="UP001470230"/>
    </source>
</evidence>
<dbReference type="InterPro" id="IPR001005">
    <property type="entry name" value="SANT/Myb"/>
</dbReference>
<accession>A0ABR2H8S7</accession>